<proteinExistence type="predicted"/>
<evidence type="ECO:0008006" key="3">
    <source>
        <dbReference type="Google" id="ProtNLM"/>
    </source>
</evidence>
<reference evidence="1" key="1">
    <citation type="submission" date="2022-03" db="EMBL/GenBank/DDBJ databases">
        <authorList>
            <person name="Tunstrom K."/>
        </authorList>
    </citation>
    <scope>NUCLEOTIDE SEQUENCE</scope>
</reference>
<dbReference type="EMBL" id="CAKOGL010000026">
    <property type="protein sequence ID" value="CAH2104049.1"/>
    <property type="molecule type" value="Genomic_DNA"/>
</dbReference>
<organism evidence="1 2">
    <name type="scientific">Euphydryas editha</name>
    <name type="common">Edith's checkerspot</name>
    <dbReference type="NCBI Taxonomy" id="104508"/>
    <lineage>
        <taxon>Eukaryota</taxon>
        <taxon>Metazoa</taxon>
        <taxon>Ecdysozoa</taxon>
        <taxon>Arthropoda</taxon>
        <taxon>Hexapoda</taxon>
        <taxon>Insecta</taxon>
        <taxon>Pterygota</taxon>
        <taxon>Neoptera</taxon>
        <taxon>Endopterygota</taxon>
        <taxon>Lepidoptera</taxon>
        <taxon>Glossata</taxon>
        <taxon>Ditrysia</taxon>
        <taxon>Papilionoidea</taxon>
        <taxon>Nymphalidae</taxon>
        <taxon>Nymphalinae</taxon>
        <taxon>Euphydryas</taxon>
    </lineage>
</organism>
<dbReference type="Proteomes" id="UP001153954">
    <property type="component" value="Unassembled WGS sequence"/>
</dbReference>
<accession>A0AAU9V2R6</accession>
<evidence type="ECO:0000313" key="1">
    <source>
        <dbReference type="EMBL" id="CAH2104049.1"/>
    </source>
</evidence>
<gene>
    <name evidence="1" type="ORF">EEDITHA_LOCUS18481</name>
</gene>
<comment type="caution">
    <text evidence="1">The sequence shown here is derived from an EMBL/GenBank/DDBJ whole genome shotgun (WGS) entry which is preliminary data.</text>
</comment>
<protein>
    <recommendedName>
        <fullName evidence="3">Endonuclease-reverse transcriptase</fullName>
    </recommendedName>
</protein>
<dbReference type="AlphaFoldDB" id="A0AAU9V2R6"/>
<sequence length="163" mass="19405">MDTCILPCLTYDAQTWIFTNKISNKIRTCQRAMERSMFLCLRKIEKIRSQEIRKKTKLRDALHQALKLKWSLAGHVARCTDQRWTLKSTKWIGPQGNKKVGSPQKRWADDIVPIERKNWMQFAQDREKWRKLEEAYTLARGPYVYIYTNNKSVKTSVLLIHYI</sequence>
<name>A0AAU9V2R6_EUPED</name>
<evidence type="ECO:0000313" key="2">
    <source>
        <dbReference type="Proteomes" id="UP001153954"/>
    </source>
</evidence>
<keyword evidence="2" id="KW-1185">Reference proteome</keyword>